<dbReference type="EMBL" id="MH460463">
    <property type="protein sequence ID" value="AXG67135.1"/>
    <property type="molecule type" value="Genomic_DNA"/>
</dbReference>
<dbReference type="SUPFAM" id="SSF49899">
    <property type="entry name" value="Concanavalin A-like lectins/glucanases"/>
    <property type="match status" value="1"/>
</dbReference>
<evidence type="ECO:0000313" key="1">
    <source>
        <dbReference type="EMBL" id="AXG67135.1"/>
    </source>
</evidence>
<proteinExistence type="predicted"/>
<protein>
    <submittedName>
        <fullName evidence="1">Putative structural protein</fullName>
    </submittedName>
</protein>
<dbReference type="Gene3D" id="2.60.120.200">
    <property type="match status" value="1"/>
</dbReference>
<evidence type="ECO:0000313" key="2">
    <source>
        <dbReference type="Proteomes" id="UP000262440"/>
    </source>
</evidence>
<name>A0A384ZY36_9CAUD</name>
<keyword evidence="2" id="KW-1185">Reference proteome</keyword>
<reference evidence="1 2" key="1">
    <citation type="journal article" date="2018" name="Front. Microbiol.">
        <title>Jumbo Bacteriophages Are Represented Within an Increasing Diversity of Environmental Viruses Infecting the Emerging Phytopathogen, Dickeya solani.</title>
        <authorList>
            <person name="Day A.W."/>
            <person name="Ahn J."/>
            <person name="Salmond G.P.C."/>
        </authorList>
    </citation>
    <scope>NUCLEOTIDE SEQUENCE [LARGE SCALE GENOMIC DNA]</scope>
</reference>
<gene>
    <name evidence="1" type="ORF">AD1_091</name>
</gene>
<dbReference type="InterPro" id="IPR013320">
    <property type="entry name" value="ConA-like_dom_sf"/>
</dbReference>
<organism evidence="1 2">
    <name type="scientific">Dickeya phage vB_DsoM_AD1</name>
    <dbReference type="NCBI Taxonomy" id="2283029"/>
    <lineage>
        <taxon>Viruses</taxon>
        <taxon>Duplodnaviria</taxon>
        <taxon>Heunggongvirae</taxon>
        <taxon>Uroviricota</taxon>
        <taxon>Caudoviricetes</taxon>
        <taxon>Alexandravirus</taxon>
        <taxon>Alexandravirus AD1</taxon>
    </lineage>
</organism>
<dbReference type="Proteomes" id="UP000262440">
    <property type="component" value="Segment"/>
</dbReference>
<accession>A0A384ZY36</accession>
<sequence length="211" mass="23390">MTYVQALTYDFDVGDKTRVLLRATDGFNDLAVPGRKLTLWTSPVVSTAQSKFGDKSFLMNNGYVDFGTTDLPFESGDFTIEGWVYTISITGNQWWLSKGDGVSSCFKTYQGNVYLQTRTQYAMASAAAIIPVGRWYHLALTRKGNVYTIWIDGVAKMTTTDTAPGFGMSAVPLRVGGYEGSSNSYWDQIRVSNFSRYDTTFVPPASAFELD</sequence>
<dbReference type="Pfam" id="PF13385">
    <property type="entry name" value="Laminin_G_3"/>
    <property type="match status" value="1"/>
</dbReference>